<protein>
    <recommendedName>
        <fullName evidence="1">UPF0260 protein RI844_06185</fullName>
    </recommendedName>
</protein>
<dbReference type="InterPro" id="IPR005358">
    <property type="entry name" value="Puta_zinc/iron-chelating_dom"/>
</dbReference>
<dbReference type="Pfam" id="PF03692">
    <property type="entry name" value="CxxCxxCC"/>
    <property type="match status" value="1"/>
</dbReference>
<dbReference type="PANTHER" id="PTHR37421:SF1">
    <property type="entry name" value="UPF0260 PROTEIN YCGN"/>
    <property type="match status" value="1"/>
</dbReference>
<dbReference type="NCBIfam" id="NF003505">
    <property type="entry name" value="PRK05170.2-3"/>
    <property type="match status" value="1"/>
</dbReference>
<evidence type="ECO:0000313" key="2">
    <source>
        <dbReference type="EMBL" id="WOH38804.1"/>
    </source>
</evidence>
<organism evidence="2 3">
    <name type="scientific">Thalassotalea fonticola</name>
    <dbReference type="NCBI Taxonomy" id="3065649"/>
    <lineage>
        <taxon>Bacteria</taxon>
        <taxon>Pseudomonadati</taxon>
        <taxon>Pseudomonadota</taxon>
        <taxon>Gammaproteobacteria</taxon>
        <taxon>Alteromonadales</taxon>
        <taxon>Colwelliaceae</taxon>
        <taxon>Thalassotalea</taxon>
    </lineage>
</organism>
<dbReference type="Proteomes" id="UP001301442">
    <property type="component" value="Chromosome"/>
</dbReference>
<keyword evidence="3" id="KW-1185">Reference proteome</keyword>
<dbReference type="RefSeq" id="WP_348397573.1">
    <property type="nucleotide sequence ID" value="NZ_CP136600.1"/>
</dbReference>
<evidence type="ECO:0000256" key="1">
    <source>
        <dbReference type="HAMAP-Rule" id="MF_00676"/>
    </source>
</evidence>
<dbReference type="PIRSF" id="PIRSF006173">
    <property type="entry name" value="UCP006173"/>
    <property type="match status" value="1"/>
</dbReference>
<comment type="similarity">
    <text evidence="1">Belongs to the UPF0260 family.</text>
</comment>
<sequence>MSKKTSKAKRSPETVITPFWQTKSLSEMTEGEWESLCDGCGKCCLHKIIEEEHDDDIELADEGLQQPTDFIREGEEMLYTNVVCYLLNDKTCQCSKYSERTKLVPDCVKLTQDNLEDIFFMPDSCAYRRLQEGRGLPAWHPLLHKGKKSAMHKAGMSVRGKVIKDNEVDLQDYEEHIVTWPLADID</sequence>
<proteinExistence type="inferred from homology"/>
<accession>A0ABZ0GS71</accession>
<evidence type="ECO:0000313" key="3">
    <source>
        <dbReference type="Proteomes" id="UP001301442"/>
    </source>
</evidence>
<reference evidence="2 3" key="1">
    <citation type="submission" date="2023-09" db="EMBL/GenBank/DDBJ databases">
        <authorList>
            <person name="Qi X."/>
        </authorList>
    </citation>
    <scope>NUCLEOTIDE SEQUENCE [LARGE SCALE GENOMIC DNA]</scope>
    <source>
        <strain evidence="2 3">S1-1</strain>
    </source>
</reference>
<dbReference type="InterPro" id="IPR008228">
    <property type="entry name" value="UCP006173"/>
</dbReference>
<dbReference type="EMBL" id="CP136600">
    <property type="protein sequence ID" value="WOH38804.1"/>
    <property type="molecule type" value="Genomic_DNA"/>
</dbReference>
<name>A0ABZ0GS71_9GAMM</name>
<gene>
    <name evidence="2" type="ORF">RI844_06185</name>
</gene>
<dbReference type="PANTHER" id="PTHR37421">
    <property type="entry name" value="UPF0260 PROTEIN YCGN"/>
    <property type="match status" value="1"/>
</dbReference>
<dbReference type="HAMAP" id="MF_00676">
    <property type="entry name" value="UPF0260"/>
    <property type="match status" value="1"/>
</dbReference>